<feature type="binding site" evidence="4">
    <location>
        <position position="70"/>
    </location>
    <ligand>
        <name>(6R)-10-formyltetrahydrofolate</name>
        <dbReference type="ChEBI" id="CHEBI:195366"/>
    </ligand>
</feature>
<dbReference type="AlphaFoldDB" id="A0A9W6B4L1"/>
<organism evidence="6 7">
    <name type="scientific">Philodulcilactobacillus myokoensis</name>
    <dbReference type="NCBI Taxonomy" id="2929573"/>
    <lineage>
        <taxon>Bacteria</taxon>
        <taxon>Bacillati</taxon>
        <taxon>Bacillota</taxon>
        <taxon>Bacilli</taxon>
        <taxon>Lactobacillales</taxon>
        <taxon>Lactobacillaceae</taxon>
        <taxon>Philodulcilactobacillus</taxon>
    </lineage>
</organism>
<dbReference type="SUPFAM" id="SSF53328">
    <property type="entry name" value="Formyltransferase"/>
    <property type="match status" value="1"/>
</dbReference>
<comment type="caution">
    <text evidence="6">The sequence shown here is derived from an EMBL/GenBank/DDBJ whole genome shotgun (WGS) entry which is preliminary data.</text>
</comment>
<feature type="binding site" evidence="4">
    <location>
        <begin position="18"/>
        <end position="20"/>
    </location>
    <ligand>
        <name>N(1)-(5-phospho-beta-D-ribosyl)glycinamide</name>
        <dbReference type="ChEBI" id="CHEBI:143788"/>
    </ligand>
</feature>
<dbReference type="EMBL" id="BRPL01000004">
    <property type="protein sequence ID" value="GLB47459.1"/>
    <property type="molecule type" value="Genomic_DNA"/>
</dbReference>
<dbReference type="Pfam" id="PF00551">
    <property type="entry name" value="Formyl_trans_N"/>
    <property type="match status" value="1"/>
</dbReference>
<comment type="catalytic activity">
    <reaction evidence="4">
        <text>N(1)-(5-phospho-beta-D-ribosyl)glycinamide + (6R)-10-formyltetrahydrofolate = N(2)-formyl-N(1)-(5-phospho-beta-D-ribosyl)glycinamide + (6S)-5,6,7,8-tetrahydrofolate + H(+)</text>
        <dbReference type="Rhea" id="RHEA:15053"/>
        <dbReference type="ChEBI" id="CHEBI:15378"/>
        <dbReference type="ChEBI" id="CHEBI:57453"/>
        <dbReference type="ChEBI" id="CHEBI:143788"/>
        <dbReference type="ChEBI" id="CHEBI:147286"/>
        <dbReference type="ChEBI" id="CHEBI:195366"/>
        <dbReference type="EC" id="2.1.2.2"/>
    </reaction>
</comment>
<protein>
    <recommendedName>
        <fullName evidence="4">Phosphoribosylglycinamide formyltransferase</fullName>
        <ecNumber evidence="4">2.1.2.2</ecNumber>
    </recommendedName>
    <alternativeName>
        <fullName evidence="4">5'-phosphoribosylglycinamide transformylase</fullName>
    </alternativeName>
    <alternativeName>
        <fullName evidence="4">GAR transformylase</fullName>
        <shortName evidence="4">GART</shortName>
    </alternativeName>
</protein>
<dbReference type="Gene3D" id="3.40.50.170">
    <property type="entry name" value="Formyl transferase, N-terminal domain"/>
    <property type="match status" value="1"/>
</dbReference>
<dbReference type="NCBIfam" id="TIGR00639">
    <property type="entry name" value="PurN"/>
    <property type="match status" value="1"/>
</dbReference>
<feature type="binding site" evidence="4">
    <location>
        <position position="109"/>
    </location>
    <ligand>
        <name>(6R)-10-formyltetrahydrofolate</name>
        <dbReference type="ChEBI" id="CHEBI:195366"/>
    </ligand>
</feature>
<keyword evidence="2 4" id="KW-0808">Transferase</keyword>
<dbReference type="PANTHER" id="PTHR43369">
    <property type="entry name" value="PHOSPHORIBOSYLGLYCINAMIDE FORMYLTRANSFERASE"/>
    <property type="match status" value="1"/>
</dbReference>
<keyword evidence="7" id="KW-1185">Reference proteome</keyword>
<feature type="domain" description="Formyl transferase N-terminal" evidence="5">
    <location>
        <begin position="10"/>
        <end position="184"/>
    </location>
</feature>
<dbReference type="Proteomes" id="UP001144204">
    <property type="component" value="Unassembled WGS sequence"/>
</dbReference>
<evidence type="ECO:0000313" key="7">
    <source>
        <dbReference type="Proteomes" id="UP001144204"/>
    </source>
</evidence>
<feature type="binding site" evidence="4">
    <location>
        <begin position="92"/>
        <end position="95"/>
    </location>
    <ligand>
        <name>(6R)-10-formyltetrahydrofolate</name>
        <dbReference type="ChEBI" id="CHEBI:195366"/>
    </ligand>
</feature>
<dbReference type="CDD" id="cd08645">
    <property type="entry name" value="FMT_core_GART"/>
    <property type="match status" value="1"/>
</dbReference>
<comment type="similarity">
    <text evidence="4">Belongs to the GART family.</text>
</comment>
<dbReference type="HAMAP" id="MF_01930">
    <property type="entry name" value="PurN"/>
    <property type="match status" value="1"/>
</dbReference>
<feature type="active site" description="Proton donor" evidence="4">
    <location>
        <position position="111"/>
    </location>
</feature>
<evidence type="ECO:0000313" key="6">
    <source>
        <dbReference type="EMBL" id="GLB47459.1"/>
    </source>
</evidence>
<comment type="function">
    <text evidence="4">Catalyzes the transfer of a formyl group from 10-formyltetrahydrofolate to 5-phospho-ribosyl-glycinamide (GAR), producing 5-phospho-ribosyl-N-formylglycinamide (FGAR) and tetrahydrofolate.</text>
</comment>
<sequence>MNLNNHKLPVAVFASGNGTNFEAIAKADLPIEIEVLVCDHHEAPVIQRARKFQVPVFLSEAQKGVSKADRESKILQRLKEDGVKAIFLAGYMRIVGPTLLNAYPKRILNIHPALLPKFPGRHGIKDAYDADVPYTGVTIHYIDQKIDNGPVIAQEKVPHYTNDSLHDLAMRIHHTEHQLYPNTIRKLIQQGKL</sequence>
<dbReference type="EC" id="2.1.2.2" evidence="4"/>
<gene>
    <name evidence="4 6" type="primary">purN</name>
    <name evidence="6" type="ORF">WR164_14380</name>
</gene>
<accession>A0A9W6B4L1</accession>
<evidence type="ECO:0000259" key="5">
    <source>
        <dbReference type="Pfam" id="PF00551"/>
    </source>
</evidence>
<reference evidence="6" key="1">
    <citation type="submission" date="2022-07" db="EMBL/GenBank/DDBJ databases">
        <authorList>
            <person name="Kouya T."/>
            <person name="Ishiyama Y."/>
        </authorList>
    </citation>
    <scope>NUCLEOTIDE SEQUENCE</scope>
    <source>
        <strain evidence="6">WR16-4</strain>
    </source>
</reference>
<evidence type="ECO:0000256" key="2">
    <source>
        <dbReference type="ARBA" id="ARBA00022679"/>
    </source>
</evidence>
<proteinExistence type="inferred from homology"/>
<dbReference type="PANTHER" id="PTHR43369:SF2">
    <property type="entry name" value="PHOSPHORIBOSYLGLYCINAMIDE FORMYLTRANSFERASE"/>
    <property type="match status" value="1"/>
</dbReference>
<dbReference type="GO" id="GO:0005829">
    <property type="term" value="C:cytosol"/>
    <property type="evidence" value="ECO:0007669"/>
    <property type="project" value="TreeGrafter"/>
</dbReference>
<comment type="pathway">
    <text evidence="1 4">Purine metabolism; IMP biosynthesis via de novo pathway; N(2)-formyl-N(1)-(5-phospho-D-ribosyl)glycinamide from N(1)-(5-phospho-D-ribosyl)glycinamide (10-formyl THF route): step 1/1.</text>
</comment>
<feature type="site" description="Raises pKa of active site His" evidence="4">
    <location>
        <position position="147"/>
    </location>
</feature>
<evidence type="ECO:0000256" key="3">
    <source>
        <dbReference type="ARBA" id="ARBA00022755"/>
    </source>
</evidence>
<dbReference type="GO" id="GO:0004644">
    <property type="term" value="F:phosphoribosylglycinamide formyltransferase activity"/>
    <property type="evidence" value="ECO:0007669"/>
    <property type="project" value="UniProtKB-UniRule"/>
</dbReference>
<evidence type="ECO:0000256" key="1">
    <source>
        <dbReference type="ARBA" id="ARBA00005054"/>
    </source>
</evidence>
<reference evidence="6" key="2">
    <citation type="journal article" date="2023" name="PLoS ONE">
        <title>Philodulcilactobacillus myokoensis gen. nov., sp. nov., a fructophilic, acidophilic, and agar-phobic lactic acid bacterium isolated from fermented vegetable extracts.</title>
        <authorList>
            <person name="Kouya T."/>
            <person name="Ishiyama Y."/>
            <person name="Ohashi S."/>
            <person name="Kumakubo R."/>
            <person name="Yamazaki T."/>
            <person name="Otaki T."/>
        </authorList>
    </citation>
    <scope>NUCLEOTIDE SEQUENCE</scope>
    <source>
        <strain evidence="6">WR16-4</strain>
    </source>
</reference>
<name>A0A9W6B4L1_9LACO</name>
<keyword evidence="3 4" id="KW-0658">Purine biosynthesis</keyword>
<dbReference type="GO" id="GO:0006189">
    <property type="term" value="P:'de novo' IMP biosynthetic process"/>
    <property type="evidence" value="ECO:0007669"/>
    <property type="project" value="UniProtKB-UniRule"/>
</dbReference>
<dbReference type="InterPro" id="IPR036477">
    <property type="entry name" value="Formyl_transf_N_sf"/>
</dbReference>
<dbReference type="InterPro" id="IPR004607">
    <property type="entry name" value="GART"/>
</dbReference>
<dbReference type="InterPro" id="IPR002376">
    <property type="entry name" value="Formyl_transf_N"/>
</dbReference>
<evidence type="ECO:0000256" key="4">
    <source>
        <dbReference type="HAMAP-Rule" id="MF_01930"/>
    </source>
</evidence>